<organism evidence="1 2">
    <name type="scientific">Asparagus officinalis</name>
    <name type="common">Garden asparagus</name>
    <dbReference type="NCBI Taxonomy" id="4686"/>
    <lineage>
        <taxon>Eukaryota</taxon>
        <taxon>Viridiplantae</taxon>
        <taxon>Streptophyta</taxon>
        <taxon>Embryophyta</taxon>
        <taxon>Tracheophyta</taxon>
        <taxon>Spermatophyta</taxon>
        <taxon>Magnoliopsida</taxon>
        <taxon>Liliopsida</taxon>
        <taxon>Asparagales</taxon>
        <taxon>Asparagaceae</taxon>
        <taxon>Asparagoideae</taxon>
        <taxon>Asparagus</taxon>
    </lineage>
</organism>
<accession>A0A5P1E6N6</accession>
<evidence type="ECO:0000313" key="1">
    <source>
        <dbReference type="EMBL" id="ONK58302.1"/>
    </source>
</evidence>
<name>A0A5P1E6N6_ASPOF</name>
<dbReference type="Proteomes" id="UP000243459">
    <property type="component" value="Chromosome 9"/>
</dbReference>
<dbReference type="Gramene" id="ONK58302">
    <property type="protein sequence ID" value="ONK58302"/>
    <property type="gene ID" value="A4U43_C09F10770"/>
</dbReference>
<protein>
    <submittedName>
        <fullName evidence="1">Uncharacterized protein</fullName>
    </submittedName>
</protein>
<keyword evidence="2" id="KW-1185">Reference proteome</keyword>
<proteinExistence type="predicted"/>
<gene>
    <name evidence="1" type="ORF">A4U43_C09F10770</name>
</gene>
<sequence>MSLIMSNSDADVSHITSFSKAPGFISRSMRLERLSPLRRVESEVEEDGAAVRISGQRGDESAVGAGSKMVKDGVADDDEVWRRLVADRRGEPAW</sequence>
<reference evidence="2" key="1">
    <citation type="journal article" date="2017" name="Nat. Commun.">
        <title>The asparagus genome sheds light on the origin and evolution of a young Y chromosome.</title>
        <authorList>
            <person name="Harkess A."/>
            <person name="Zhou J."/>
            <person name="Xu C."/>
            <person name="Bowers J.E."/>
            <person name="Van der Hulst R."/>
            <person name="Ayyampalayam S."/>
            <person name="Mercati F."/>
            <person name="Riccardi P."/>
            <person name="McKain M.R."/>
            <person name="Kakrana A."/>
            <person name="Tang H."/>
            <person name="Ray J."/>
            <person name="Groenendijk J."/>
            <person name="Arikit S."/>
            <person name="Mathioni S.M."/>
            <person name="Nakano M."/>
            <person name="Shan H."/>
            <person name="Telgmann-Rauber A."/>
            <person name="Kanno A."/>
            <person name="Yue Z."/>
            <person name="Chen H."/>
            <person name="Li W."/>
            <person name="Chen Y."/>
            <person name="Xu X."/>
            <person name="Zhang Y."/>
            <person name="Luo S."/>
            <person name="Chen H."/>
            <person name="Gao J."/>
            <person name="Mao Z."/>
            <person name="Pires J.C."/>
            <person name="Luo M."/>
            <person name="Kudrna D."/>
            <person name="Wing R.A."/>
            <person name="Meyers B.C."/>
            <person name="Yi K."/>
            <person name="Kong H."/>
            <person name="Lavrijsen P."/>
            <person name="Sunseri F."/>
            <person name="Falavigna A."/>
            <person name="Ye Y."/>
            <person name="Leebens-Mack J.H."/>
            <person name="Chen G."/>
        </authorList>
    </citation>
    <scope>NUCLEOTIDE SEQUENCE [LARGE SCALE GENOMIC DNA]</scope>
    <source>
        <strain evidence="2">cv. DH0086</strain>
    </source>
</reference>
<dbReference type="AlphaFoldDB" id="A0A5P1E6N6"/>
<evidence type="ECO:0000313" key="2">
    <source>
        <dbReference type="Proteomes" id="UP000243459"/>
    </source>
</evidence>
<dbReference type="EMBL" id="CM007389">
    <property type="protein sequence ID" value="ONK58302.1"/>
    <property type="molecule type" value="Genomic_DNA"/>
</dbReference>